<dbReference type="OrthoDB" id="8420704at2"/>
<dbReference type="EMBL" id="CP121308">
    <property type="protein sequence ID" value="WFP91713.1"/>
    <property type="molecule type" value="Genomic_DNA"/>
</dbReference>
<feature type="compositionally biased region" description="Polar residues" evidence="1">
    <location>
        <begin position="43"/>
        <end position="85"/>
    </location>
</feature>
<feature type="chain" id="PRO_5040274589" evidence="2">
    <location>
        <begin position="33"/>
        <end position="97"/>
    </location>
</feature>
<evidence type="ECO:0000313" key="3">
    <source>
        <dbReference type="EMBL" id="USJ24287.1"/>
    </source>
</evidence>
<dbReference type="KEGG" id="eah:FA04_04800"/>
<evidence type="ECO:0000256" key="1">
    <source>
        <dbReference type="SAM" id="MobiDB-lite"/>
    </source>
</evidence>
<reference evidence="3" key="1">
    <citation type="submission" date="2022-06" db="EMBL/GenBank/DDBJ databases">
        <title>Physiological and biochemical characterization and genomic elucidation of a strain of the genus Ensifer adhaerens M8 that combines arsenic oxidation and chromium reduction.</title>
        <authorList>
            <person name="Li X."/>
            <person name="Yu c."/>
        </authorList>
    </citation>
    <scope>NUCLEOTIDE SEQUENCE</scope>
    <source>
        <strain evidence="3">M8</strain>
    </source>
</reference>
<evidence type="ECO:0000313" key="6">
    <source>
        <dbReference type="Proteomes" id="UP001214094"/>
    </source>
</evidence>
<dbReference type="GeneID" id="29518700"/>
<proteinExistence type="predicted"/>
<accession>A0A9Q8Y8G5</accession>
<sequence length="97" mass="9092">MKTFSKIFAASLLGLSALTAMPLISASGTARADDAVILVPGQPTGSPGDTGTASSNPDTGAPSSNPDTGTANANGDTGAPSSNPDTGGGSGAEGSTP</sequence>
<dbReference type="RefSeq" id="WP_034803714.1">
    <property type="nucleotide sequence ID" value="NZ_CAXURO020000001.1"/>
</dbReference>
<feature type="compositionally biased region" description="Gly residues" evidence="1">
    <location>
        <begin position="86"/>
        <end position="97"/>
    </location>
</feature>
<gene>
    <name evidence="3" type="ORF">NE863_04670</name>
    <name evidence="4" type="ORF">P4B07_04870</name>
</gene>
<dbReference type="Proteomes" id="UP001055460">
    <property type="component" value="Chromosome"/>
</dbReference>
<keyword evidence="2" id="KW-0732">Signal</keyword>
<evidence type="ECO:0000256" key="2">
    <source>
        <dbReference type="SAM" id="SignalP"/>
    </source>
</evidence>
<evidence type="ECO:0000313" key="5">
    <source>
        <dbReference type="Proteomes" id="UP001055460"/>
    </source>
</evidence>
<name>A0A9Q8Y8G5_ENSAD</name>
<dbReference type="AlphaFoldDB" id="A0A9Q8Y8G5"/>
<reference evidence="4 6" key="2">
    <citation type="submission" date="2023-03" db="EMBL/GenBank/DDBJ databases">
        <title>Comparative genome and transcriptome analysis combination mining strategies for increasing vitamin B12 production of Ensifer adhaerens strain.</title>
        <authorList>
            <person name="Yongheng L."/>
        </authorList>
    </citation>
    <scope>NUCLEOTIDE SEQUENCE [LARGE SCALE GENOMIC DNA]</scope>
    <source>
        <strain evidence="4 6">Casida A-T305</strain>
    </source>
</reference>
<evidence type="ECO:0000313" key="4">
    <source>
        <dbReference type="EMBL" id="WFP91713.1"/>
    </source>
</evidence>
<dbReference type="Proteomes" id="UP001214094">
    <property type="component" value="Chromosome"/>
</dbReference>
<protein>
    <submittedName>
        <fullName evidence="3">Uncharacterized protein</fullName>
    </submittedName>
</protein>
<feature type="signal peptide" evidence="2">
    <location>
        <begin position="1"/>
        <end position="32"/>
    </location>
</feature>
<feature type="region of interest" description="Disordered" evidence="1">
    <location>
        <begin position="38"/>
        <end position="97"/>
    </location>
</feature>
<keyword evidence="6" id="KW-1185">Reference proteome</keyword>
<dbReference type="EMBL" id="CP098807">
    <property type="protein sequence ID" value="USJ24287.1"/>
    <property type="molecule type" value="Genomic_DNA"/>
</dbReference>
<organism evidence="3 5">
    <name type="scientific">Ensifer adhaerens</name>
    <name type="common">Sinorhizobium morelense</name>
    <dbReference type="NCBI Taxonomy" id="106592"/>
    <lineage>
        <taxon>Bacteria</taxon>
        <taxon>Pseudomonadati</taxon>
        <taxon>Pseudomonadota</taxon>
        <taxon>Alphaproteobacteria</taxon>
        <taxon>Hyphomicrobiales</taxon>
        <taxon>Rhizobiaceae</taxon>
        <taxon>Sinorhizobium/Ensifer group</taxon>
        <taxon>Ensifer</taxon>
    </lineage>
</organism>